<evidence type="ECO:0000256" key="3">
    <source>
        <dbReference type="ARBA" id="ARBA00022801"/>
    </source>
</evidence>
<dbReference type="SMART" id="SM00848">
    <property type="entry name" value="Inhibitor_I29"/>
    <property type="match status" value="1"/>
</dbReference>
<dbReference type="InterPro" id="IPR009003">
    <property type="entry name" value="Peptidase_S1_PA"/>
</dbReference>
<dbReference type="InterPro" id="IPR043504">
    <property type="entry name" value="Peptidase_S1_PA_chymotrypsin"/>
</dbReference>
<dbReference type="EC" id="3.4.22.15" evidence="8"/>
<evidence type="ECO:0000256" key="7">
    <source>
        <dbReference type="ARBA" id="ARBA00036319"/>
    </source>
</evidence>
<dbReference type="OrthoDB" id="5597713at2759"/>
<feature type="chain" id="PRO_5018628106" description="cathepsin L" evidence="11">
    <location>
        <begin position="17"/>
        <end position="569"/>
    </location>
</feature>
<dbReference type="PROSITE" id="PS00135">
    <property type="entry name" value="TRYPSIN_SER"/>
    <property type="match status" value="1"/>
</dbReference>
<dbReference type="FunFam" id="3.90.70.10:FF:000006">
    <property type="entry name" value="Cathepsin S"/>
    <property type="match status" value="1"/>
</dbReference>
<dbReference type="SUPFAM" id="SSF50494">
    <property type="entry name" value="Trypsin-like serine proteases"/>
    <property type="match status" value="1"/>
</dbReference>
<dbReference type="EMBL" id="CP012524">
    <property type="protein sequence ID" value="ALC40961.1"/>
    <property type="molecule type" value="Genomic_DNA"/>
</dbReference>
<dbReference type="AlphaFoldDB" id="A0A0M5J2F2"/>
<dbReference type="Pfam" id="PF08246">
    <property type="entry name" value="Inhibitor_I29"/>
    <property type="match status" value="1"/>
</dbReference>
<keyword evidence="2 10" id="KW-0645">Protease</keyword>
<dbReference type="PROSITE" id="PS00139">
    <property type="entry name" value="THIOL_PROTEASE_CYS"/>
    <property type="match status" value="1"/>
</dbReference>
<sequence length="569" mass="62273">MFKIIAILGLVAFVGAASITDTFSSEWSNFKSSFGRGYRSLDEELQRREIFVSNRLLMNEHNKRFRAGLETFEMGVNQFSDLTFKEFEGLFLSSLTPDNASLAKESVYEPSGRAVPSSLDWRSQGAVTPVKNQGSCGSCWSFSANGALEGQWYLKTKKLISLSEQNLVDCSREKYGNHGCNGGGPASALQYVIDNGGINNQNTYPYVGKQNNCKYSKNAIAATVRSIAYVESNEGSLKTAVAEKGPISVAIDVTDNFKNYKSGVLNDRMCSTSVNHGVVVVGYGSDANGGDYWLVKNSWGTNWGEKGYIRMSRNRSNQCQIATYGVFTVVADVSSRIVNGYEPKNGDIPYIVYLTSPIKDAINSHNACGGSIIGHTWVLTAAHCVYERTPVTISYGSTDRWTHQFEYTISGDDIIVHPDYSNTTHMNDIALLRTPHMEFTNRTKKVELPSLHDRDNKFNNCGVKACGWGRTGTNITWMGNLLCADLEVTSNQCNSHKSLICAHSKEGKATCNGDSGGPLVTLEGAKLIGVTSYGITTGPDEGCETGLPHHFSRVTASLDWIRNITGIAY</sequence>
<reference evidence="13 14" key="1">
    <citation type="submission" date="2015-08" db="EMBL/GenBank/DDBJ databases">
        <title>Ancestral chromatin configuration constrains chromatin evolution on differentiating sex chromosomes in Drosophila.</title>
        <authorList>
            <person name="Zhou Q."/>
            <person name="Bachtrog D."/>
        </authorList>
    </citation>
    <scope>NUCLEOTIDE SEQUENCE [LARGE SCALE GENOMIC DNA]</scope>
    <source>
        <tissue evidence="13">Whole larvae</tissue>
    </source>
</reference>
<dbReference type="PROSITE" id="PS00134">
    <property type="entry name" value="TRYPSIN_HIS"/>
    <property type="match status" value="1"/>
</dbReference>
<dbReference type="GO" id="GO:0004197">
    <property type="term" value="F:cysteine-type endopeptidase activity"/>
    <property type="evidence" value="ECO:0007669"/>
    <property type="project" value="UniProtKB-EC"/>
</dbReference>
<keyword evidence="3 10" id="KW-0378">Hydrolase</keyword>
<dbReference type="SMART" id="SM00020">
    <property type="entry name" value="Tryp_SPc"/>
    <property type="match status" value="1"/>
</dbReference>
<dbReference type="STRING" id="30019.A0A0M5J2F2"/>
<dbReference type="GO" id="GO:0004252">
    <property type="term" value="F:serine-type endopeptidase activity"/>
    <property type="evidence" value="ECO:0007669"/>
    <property type="project" value="InterPro"/>
</dbReference>
<dbReference type="PRINTS" id="PR00722">
    <property type="entry name" value="CHYMOTRYPSIN"/>
</dbReference>
<dbReference type="PROSITE" id="PS00639">
    <property type="entry name" value="THIOL_PROTEASE_HIS"/>
    <property type="match status" value="1"/>
</dbReference>
<evidence type="ECO:0000313" key="14">
    <source>
        <dbReference type="Proteomes" id="UP000494163"/>
    </source>
</evidence>
<dbReference type="InterPro" id="IPR018114">
    <property type="entry name" value="TRYPSIN_HIS"/>
</dbReference>
<keyword evidence="11" id="KW-0732">Signal</keyword>
<dbReference type="Proteomes" id="UP000494163">
    <property type="component" value="Chromosome 2R"/>
</dbReference>
<dbReference type="PANTHER" id="PTHR12411">
    <property type="entry name" value="CYSTEINE PROTEASE FAMILY C1-RELATED"/>
    <property type="match status" value="1"/>
</dbReference>
<evidence type="ECO:0000256" key="8">
    <source>
        <dbReference type="ARBA" id="ARBA00038911"/>
    </source>
</evidence>
<dbReference type="Gene3D" id="2.40.10.10">
    <property type="entry name" value="Trypsin-like serine proteases"/>
    <property type="match status" value="2"/>
</dbReference>
<feature type="signal peptide" evidence="11">
    <location>
        <begin position="1"/>
        <end position="16"/>
    </location>
</feature>
<evidence type="ECO:0000256" key="1">
    <source>
        <dbReference type="ARBA" id="ARBA00008455"/>
    </source>
</evidence>
<dbReference type="CDD" id="cd02248">
    <property type="entry name" value="Peptidase_C1A"/>
    <property type="match status" value="1"/>
</dbReference>
<keyword evidence="4" id="KW-0788">Thiol protease</keyword>
<keyword evidence="5" id="KW-0865">Zymogen</keyword>
<dbReference type="InterPro" id="IPR033116">
    <property type="entry name" value="TRYPSIN_SER"/>
</dbReference>
<organism evidence="13 14">
    <name type="scientific">Drosophila busckii</name>
    <name type="common">Fruit fly</name>
    <dbReference type="NCBI Taxonomy" id="30019"/>
    <lineage>
        <taxon>Eukaryota</taxon>
        <taxon>Metazoa</taxon>
        <taxon>Ecdysozoa</taxon>
        <taxon>Arthropoda</taxon>
        <taxon>Hexapoda</taxon>
        <taxon>Insecta</taxon>
        <taxon>Pterygota</taxon>
        <taxon>Neoptera</taxon>
        <taxon>Endopterygota</taxon>
        <taxon>Diptera</taxon>
        <taxon>Brachycera</taxon>
        <taxon>Muscomorpha</taxon>
        <taxon>Ephydroidea</taxon>
        <taxon>Drosophilidae</taxon>
        <taxon>Drosophila</taxon>
    </lineage>
</organism>
<feature type="domain" description="Peptidase S1" evidence="12">
    <location>
        <begin position="337"/>
        <end position="566"/>
    </location>
</feature>
<evidence type="ECO:0000256" key="4">
    <source>
        <dbReference type="ARBA" id="ARBA00022807"/>
    </source>
</evidence>
<protein>
    <recommendedName>
        <fullName evidence="8">cathepsin L</fullName>
        <ecNumber evidence="8">3.4.22.15</ecNumber>
    </recommendedName>
</protein>
<keyword evidence="10" id="KW-0720">Serine protease</keyword>
<dbReference type="InterPro" id="IPR001314">
    <property type="entry name" value="Peptidase_S1A"/>
</dbReference>
<dbReference type="CDD" id="cd00190">
    <property type="entry name" value="Tryp_SPc"/>
    <property type="match status" value="1"/>
</dbReference>
<dbReference type="InterPro" id="IPR000668">
    <property type="entry name" value="Peptidase_C1A_C"/>
</dbReference>
<comment type="subunit">
    <text evidence="9">Dimer of a heavy and a light chain linked by disulfide bonds.</text>
</comment>
<dbReference type="FunFam" id="2.40.10.10:FF:000068">
    <property type="entry name" value="transmembrane protease serine 2"/>
    <property type="match status" value="1"/>
</dbReference>
<accession>A0A0M5J2F2</accession>
<gene>
    <name evidence="13" type="ORF">Dbus_chr2Rg540</name>
</gene>
<dbReference type="Gene3D" id="3.90.70.10">
    <property type="entry name" value="Cysteine proteinases"/>
    <property type="match status" value="1"/>
</dbReference>
<dbReference type="InterPro" id="IPR025661">
    <property type="entry name" value="Pept_asp_AS"/>
</dbReference>
<keyword evidence="6" id="KW-1015">Disulfide bond</keyword>
<dbReference type="PROSITE" id="PS50240">
    <property type="entry name" value="TRYPSIN_DOM"/>
    <property type="match status" value="1"/>
</dbReference>
<dbReference type="InterPro" id="IPR038765">
    <property type="entry name" value="Papain-like_cys_pep_sf"/>
</dbReference>
<dbReference type="Pfam" id="PF00112">
    <property type="entry name" value="Peptidase_C1"/>
    <property type="match status" value="1"/>
</dbReference>
<dbReference type="Pfam" id="PF00089">
    <property type="entry name" value="Trypsin"/>
    <property type="match status" value="1"/>
</dbReference>
<evidence type="ECO:0000256" key="2">
    <source>
        <dbReference type="ARBA" id="ARBA00022670"/>
    </source>
</evidence>
<dbReference type="GO" id="GO:0006508">
    <property type="term" value="P:proteolysis"/>
    <property type="evidence" value="ECO:0007669"/>
    <property type="project" value="UniProtKB-KW"/>
</dbReference>
<evidence type="ECO:0000256" key="11">
    <source>
        <dbReference type="SAM" id="SignalP"/>
    </source>
</evidence>
<dbReference type="InterPro" id="IPR000169">
    <property type="entry name" value="Pept_cys_AS"/>
</dbReference>
<dbReference type="SMART" id="SM00645">
    <property type="entry name" value="Pept_C1"/>
    <property type="match status" value="1"/>
</dbReference>
<name>A0A0M5J2F2_DROBS</name>
<dbReference type="PROSITE" id="PS00640">
    <property type="entry name" value="THIOL_PROTEASE_ASN"/>
    <property type="match status" value="1"/>
</dbReference>
<evidence type="ECO:0000256" key="9">
    <source>
        <dbReference type="ARBA" id="ARBA00063237"/>
    </source>
</evidence>
<keyword evidence="14" id="KW-1185">Reference proteome</keyword>
<dbReference type="SMR" id="A0A0M5J2F2"/>
<comment type="similarity">
    <text evidence="1">Belongs to the peptidase C1 family.</text>
</comment>
<dbReference type="InterPro" id="IPR001254">
    <property type="entry name" value="Trypsin_dom"/>
</dbReference>
<evidence type="ECO:0000259" key="12">
    <source>
        <dbReference type="PROSITE" id="PS50240"/>
    </source>
</evidence>
<proteinExistence type="inferred from homology"/>
<comment type="catalytic activity">
    <reaction evidence="7">
        <text>Specificity close to that of papain. As compared to cathepsin B, cathepsin L exhibits higher activity toward protein substrates, but has little activity on Z-Arg-Arg-NHMec, and no peptidyl-dipeptidase activity.</text>
        <dbReference type="EC" id="3.4.22.15"/>
    </reaction>
</comment>
<dbReference type="InterPro" id="IPR013128">
    <property type="entry name" value="Peptidase_C1A"/>
</dbReference>
<evidence type="ECO:0000256" key="5">
    <source>
        <dbReference type="ARBA" id="ARBA00023145"/>
    </source>
</evidence>
<evidence type="ECO:0000256" key="6">
    <source>
        <dbReference type="ARBA" id="ARBA00023157"/>
    </source>
</evidence>
<evidence type="ECO:0000313" key="13">
    <source>
        <dbReference type="EMBL" id="ALC40961.1"/>
    </source>
</evidence>
<dbReference type="SUPFAM" id="SSF54001">
    <property type="entry name" value="Cysteine proteinases"/>
    <property type="match status" value="1"/>
</dbReference>
<dbReference type="InterPro" id="IPR039417">
    <property type="entry name" value="Peptidase_C1A_papain-like"/>
</dbReference>
<dbReference type="InterPro" id="IPR013201">
    <property type="entry name" value="Prot_inhib_I29"/>
</dbReference>
<evidence type="ECO:0000256" key="10">
    <source>
        <dbReference type="RuleBase" id="RU363034"/>
    </source>
</evidence>
<dbReference type="InterPro" id="IPR025660">
    <property type="entry name" value="Pept_his_AS"/>
</dbReference>